<keyword evidence="6 15" id="KW-0808">Transferase</keyword>
<dbReference type="GO" id="GO:0009398">
    <property type="term" value="P:FMN biosynthetic process"/>
    <property type="evidence" value="ECO:0007669"/>
    <property type="project" value="UniProtKB-UniRule"/>
</dbReference>
<dbReference type="InterPro" id="IPR014729">
    <property type="entry name" value="Rossmann-like_a/b/a_fold"/>
</dbReference>
<sequence length="313" mass="34831">MEIIHMTYPFIPQTPEAEWVLAIGYFDGVHRGHQAVIGEAIQLAKELHARPAVMTFDPHPRDVLGQAHITRYLTPLDEKLKQFAKLGVERAIVMKFDLTFAALSKEAFVEEVLLPLGVKGVVTGFNFTFGRKATGTATDLANLAQGRFVTRVVNQIDLGEGPVSSTRLRQALADGDMTLVTRILGRPYSFEGVVVDGDKRGRQMGFPTANLRLTAPYLIPRRGVYVVGVTVDGEPAHGLMNIGVRPTFSDPTPQEMLEVHLLDKHANLYGKVLRVSCLSFIREEKKFSGVDELIKQISQDKQHAEEWLQIYAK</sequence>
<dbReference type="InterPro" id="IPR015865">
    <property type="entry name" value="Riboflavin_kinase_bac/euk"/>
</dbReference>
<keyword evidence="18" id="KW-1185">Reference proteome</keyword>
<comment type="pathway">
    <text evidence="2 15">Cofactor biosynthesis; FAD biosynthesis; FAD from FMN: step 1/1.</text>
</comment>
<keyword evidence="5 15" id="KW-0288">FMN</keyword>
<dbReference type="Pfam" id="PF06574">
    <property type="entry name" value="FAD_syn"/>
    <property type="match status" value="1"/>
</dbReference>
<dbReference type="FunFam" id="2.40.30.30:FF:000003">
    <property type="entry name" value="Riboflavin biosynthesis protein"/>
    <property type="match status" value="1"/>
</dbReference>
<evidence type="ECO:0000256" key="10">
    <source>
        <dbReference type="ARBA" id="ARBA00022827"/>
    </source>
</evidence>
<reference evidence="17" key="1">
    <citation type="submission" date="2017-05" db="EMBL/GenBank/DDBJ databases">
        <authorList>
            <person name="Varghese N."/>
            <person name="Submissions S."/>
        </authorList>
    </citation>
    <scope>NUCLEOTIDE SEQUENCE</scope>
    <source>
        <strain evidence="17">DSM 45262</strain>
    </source>
</reference>
<dbReference type="PANTHER" id="PTHR22749">
    <property type="entry name" value="RIBOFLAVIN KINASE/FMN ADENYLYLTRANSFERASE"/>
    <property type="match status" value="1"/>
</dbReference>
<comment type="catalytic activity">
    <reaction evidence="14 15">
        <text>FMN + ATP + H(+) = FAD + diphosphate</text>
        <dbReference type="Rhea" id="RHEA:17237"/>
        <dbReference type="ChEBI" id="CHEBI:15378"/>
        <dbReference type="ChEBI" id="CHEBI:30616"/>
        <dbReference type="ChEBI" id="CHEBI:33019"/>
        <dbReference type="ChEBI" id="CHEBI:57692"/>
        <dbReference type="ChEBI" id="CHEBI:58210"/>
        <dbReference type="EC" id="2.7.7.2"/>
    </reaction>
</comment>
<protein>
    <recommendedName>
        <fullName evidence="15">Riboflavin biosynthesis protein</fullName>
    </recommendedName>
    <domain>
        <recommendedName>
            <fullName evidence="15">Riboflavin kinase</fullName>
            <ecNumber evidence="15">2.7.1.26</ecNumber>
        </recommendedName>
        <alternativeName>
            <fullName evidence="15">Flavokinase</fullName>
        </alternativeName>
    </domain>
    <domain>
        <recommendedName>
            <fullName evidence="15">FMN adenylyltransferase</fullName>
            <ecNumber evidence="15">2.7.7.2</ecNumber>
        </recommendedName>
        <alternativeName>
            <fullName evidence="15">FAD pyrophosphorylase</fullName>
        </alternativeName>
        <alternativeName>
            <fullName evidence="15">FAD synthase</fullName>
        </alternativeName>
    </domain>
</protein>
<dbReference type="NCBIfam" id="TIGR00125">
    <property type="entry name" value="cyt_tran_rel"/>
    <property type="match status" value="1"/>
</dbReference>
<evidence type="ECO:0000256" key="7">
    <source>
        <dbReference type="ARBA" id="ARBA00022695"/>
    </source>
</evidence>
<keyword evidence="8 15" id="KW-0547">Nucleotide-binding</keyword>
<evidence type="ECO:0000256" key="5">
    <source>
        <dbReference type="ARBA" id="ARBA00022643"/>
    </source>
</evidence>
<evidence type="ECO:0000313" key="17">
    <source>
        <dbReference type="EMBL" id="SMP35679.1"/>
    </source>
</evidence>
<dbReference type="GO" id="GO:0009231">
    <property type="term" value="P:riboflavin biosynthetic process"/>
    <property type="evidence" value="ECO:0007669"/>
    <property type="project" value="InterPro"/>
</dbReference>
<dbReference type="EC" id="2.7.1.26" evidence="15"/>
<dbReference type="Gene3D" id="3.40.50.620">
    <property type="entry name" value="HUPs"/>
    <property type="match status" value="1"/>
</dbReference>
<dbReference type="PIRSF" id="PIRSF004491">
    <property type="entry name" value="FAD_Synth"/>
    <property type="match status" value="1"/>
</dbReference>
<accession>A0AA45WSC4</accession>
<evidence type="ECO:0000256" key="15">
    <source>
        <dbReference type="PIRNR" id="PIRNR004491"/>
    </source>
</evidence>
<evidence type="ECO:0000256" key="6">
    <source>
        <dbReference type="ARBA" id="ARBA00022679"/>
    </source>
</evidence>
<dbReference type="GO" id="GO:0006747">
    <property type="term" value="P:FAD biosynthetic process"/>
    <property type="evidence" value="ECO:0007669"/>
    <property type="project" value="UniProtKB-UniRule"/>
</dbReference>
<comment type="function">
    <text evidence="1">Catalyzes the phosphorylation of riboflavin to FMN followed by the adenylation of FMN to FAD.</text>
</comment>
<evidence type="ECO:0000256" key="9">
    <source>
        <dbReference type="ARBA" id="ARBA00022777"/>
    </source>
</evidence>
<evidence type="ECO:0000256" key="13">
    <source>
        <dbReference type="ARBA" id="ARBA00047880"/>
    </source>
</evidence>
<dbReference type="SUPFAM" id="SSF52374">
    <property type="entry name" value="Nucleotidylyl transferase"/>
    <property type="match status" value="1"/>
</dbReference>
<comment type="similarity">
    <text evidence="15">Belongs to the ribF family.</text>
</comment>
<dbReference type="NCBIfam" id="TIGR00083">
    <property type="entry name" value="ribF"/>
    <property type="match status" value="1"/>
</dbReference>
<dbReference type="SUPFAM" id="SSF82114">
    <property type="entry name" value="Riboflavin kinase-like"/>
    <property type="match status" value="1"/>
</dbReference>
<dbReference type="PANTHER" id="PTHR22749:SF6">
    <property type="entry name" value="RIBOFLAVIN KINASE"/>
    <property type="match status" value="1"/>
</dbReference>
<dbReference type="GO" id="GO:0005524">
    <property type="term" value="F:ATP binding"/>
    <property type="evidence" value="ECO:0007669"/>
    <property type="project" value="UniProtKB-UniRule"/>
</dbReference>
<evidence type="ECO:0000256" key="3">
    <source>
        <dbReference type="ARBA" id="ARBA00005201"/>
    </source>
</evidence>
<dbReference type="InterPro" id="IPR023468">
    <property type="entry name" value="Riboflavin_kinase"/>
</dbReference>
<dbReference type="Pfam" id="PF01687">
    <property type="entry name" value="Flavokinase"/>
    <property type="match status" value="1"/>
</dbReference>
<evidence type="ECO:0000256" key="1">
    <source>
        <dbReference type="ARBA" id="ARBA00002121"/>
    </source>
</evidence>
<dbReference type="EMBL" id="FXTU01000013">
    <property type="protein sequence ID" value="SMP35679.1"/>
    <property type="molecule type" value="Genomic_DNA"/>
</dbReference>
<dbReference type="AlphaFoldDB" id="A0AA45WSC4"/>
<comment type="pathway">
    <text evidence="3 15">Cofactor biosynthesis; FMN biosynthesis; FMN from riboflavin (ATP route): step 1/1.</text>
</comment>
<dbReference type="CDD" id="cd02064">
    <property type="entry name" value="FAD_synthetase_N"/>
    <property type="match status" value="1"/>
</dbReference>
<evidence type="ECO:0000256" key="14">
    <source>
        <dbReference type="ARBA" id="ARBA00049494"/>
    </source>
</evidence>
<keyword evidence="11 15" id="KW-0067">ATP-binding</keyword>
<gene>
    <name evidence="17" type="ORF">SAMN06265361_11331</name>
</gene>
<evidence type="ECO:0000256" key="4">
    <source>
        <dbReference type="ARBA" id="ARBA00022630"/>
    </source>
</evidence>
<dbReference type="Gene3D" id="2.40.30.30">
    <property type="entry name" value="Riboflavin kinase-like"/>
    <property type="match status" value="1"/>
</dbReference>
<dbReference type="SMART" id="SM00904">
    <property type="entry name" value="Flavokinase"/>
    <property type="match status" value="1"/>
</dbReference>
<evidence type="ECO:0000256" key="11">
    <source>
        <dbReference type="ARBA" id="ARBA00022840"/>
    </source>
</evidence>
<keyword evidence="10 15" id="KW-0274">FAD</keyword>
<evidence type="ECO:0000313" key="18">
    <source>
        <dbReference type="Proteomes" id="UP001157946"/>
    </source>
</evidence>
<evidence type="ECO:0000256" key="2">
    <source>
        <dbReference type="ARBA" id="ARBA00004726"/>
    </source>
</evidence>
<dbReference type="InterPro" id="IPR002606">
    <property type="entry name" value="Riboflavin_kinase_bac"/>
</dbReference>
<evidence type="ECO:0000256" key="8">
    <source>
        <dbReference type="ARBA" id="ARBA00022741"/>
    </source>
</evidence>
<dbReference type="FunFam" id="3.40.50.620:FF:000021">
    <property type="entry name" value="Riboflavin biosynthesis protein"/>
    <property type="match status" value="1"/>
</dbReference>
<dbReference type="InterPro" id="IPR023465">
    <property type="entry name" value="Riboflavin_kinase_dom_sf"/>
</dbReference>
<keyword evidence="9 15" id="KW-0418">Kinase</keyword>
<keyword evidence="4 15" id="KW-0285">Flavoprotein</keyword>
<dbReference type="InterPro" id="IPR015864">
    <property type="entry name" value="FAD_synthase"/>
</dbReference>
<dbReference type="NCBIfam" id="NF004160">
    <property type="entry name" value="PRK05627.1-3"/>
    <property type="match status" value="1"/>
</dbReference>
<name>A0AA45WSC4_9BACL</name>
<comment type="catalytic activity">
    <reaction evidence="13 15">
        <text>riboflavin + ATP = FMN + ADP + H(+)</text>
        <dbReference type="Rhea" id="RHEA:14357"/>
        <dbReference type="ChEBI" id="CHEBI:15378"/>
        <dbReference type="ChEBI" id="CHEBI:30616"/>
        <dbReference type="ChEBI" id="CHEBI:57986"/>
        <dbReference type="ChEBI" id="CHEBI:58210"/>
        <dbReference type="ChEBI" id="CHEBI:456216"/>
        <dbReference type="EC" id="2.7.1.26"/>
    </reaction>
</comment>
<keyword evidence="12" id="KW-0511">Multifunctional enzyme</keyword>
<evidence type="ECO:0000259" key="16">
    <source>
        <dbReference type="SMART" id="SM00904"/>
    </source>
</evidence>
<proteinExistence type="inferred from homology"/>
<keyword evidence="7 15" id="KW-0548">Nucleotidyltransferase</keyword>
<dbReference type="GO" id="GO:0003919">
    <property type="term" value="F:FMN adenylyltransferase activity"/>
    <property type="evidence" value="ECO:0007669"/>
    <property type="project" value="UniProtKB-UniRule"/>
</dbReference>
<dbReference type="EC" id="2.7.7.2" evidence="15"/>
<comment type="caution">
    <text evidence="17">The sequence shown here is derived from an EMBL/GenBank/DDBJ whole genome shotgun (WGS) entry which is preliminary data.</text>
</comment>
<dbReference type="InterPro" id="IPR004821">
    <property type="entry name" value="Cyt_trans-like"/>
</dbReference>
<feature type="domain" description="Riboflavin kinase" evidence="16">
    <location>
        <begin position="183"/>
        <end position="309"/>
    </location>
</feature>
<evidence type="ECO:0000256" key="12">
    <source>
        <dbReference type="ARBA" id="ARBA00023268"/>
    </source>
</evidence>
<dbReference type="GO" id="GO:0008531">
    <property type="term" value="F:riboflavin kinase activity"/>
    <property type="evidence" value="ECO:0007669"/>
    <property type="project" value="UniProtKB-UniRule"/>
</dbReference>
<dbReference type="RefSeq" id="WP_284724667.1">
    <property type="nucleotide sequence ID" value="NZ_FXTU01000013.1"/>
</dbReference>
<organism evidence="17 18">
    <name type="scientific">Laceyella tengchongensis</name>
    <dbReference type="NCBI Taxonomy" id="574699"/>
    <lineage>
        <taxon>Bacteria</taxon>
        <taxon>Bacillati</taxon>
        <taxon>Bacillota</taxon>
        <taxon>Bacilli</taxon>
        <taxon>Bacillales</taxon>
        <taxon>Thermoactinomycetaceae</taxon>
        <taxon>Laceyella</taxon>
    </lineage>
</organism>
<dbReference type="Proteomes" id="UP001157946">
    <property type="component" value="Unassembled WGS sequence"/>
</dbReference>